<dbReference type="Pfam" id="PF00076">
    <property type="entry name" value="RRM_1"/>
    <property type="match status" value="1"/>
</dbReference>
<dbReference type="PANTHER" id="PTHR19965">
    <property type="entry name" value="RNA AND EXPORT FACTOR BINDING PROTEIN"/>
    <property type="match status" value="1"/>
</dbReference>
<evidence type="ECO:0000313" key="6">
    <source>
        <dbReference type="Proteomes" id="UP001318860"/>
    </source>
</evidence>
<evidence type="ECO:0000256" key="2">
    <source>
        <dbReference type="PROSITE-ProRule" id="PRU00176"/>
    </source>
</evidence>
<dbReference type="Pfam" id="PF13865">
    <property type="entry name" value="FoP_duplication"/>
    <property type="match status" value="1"/>
</dbReference>
<dbReference type="Proteomes" id="UP001318860">
    <property type="component" value="Unassembled WGS sequence"/>
</dbReference>
<sequence>MTAPPVAPLRIHSAQSDSTARTPESLLDHGMFAAGRAFPILGGARVSSIETGTKLLVSNLHYGVTDDDIEELFSGVGHLKSCSIHYDRSGRSEGTAEVVFSRRRDAESAIKRYNNVQLDGMPMRIEIVGMNMDLPPVIPPAIHGRNVRVEGRGGAIRRPQGGVRGRRKDRVGGRGRGEKISAEDLDADLEKYLAGAKDTN</sequence>
<feature type="domain" description="RRM" evidence="4">
    <location>
        <begin position="53"/>
        <end position="130"/>
    </location>
</feature>
<dbReference type="InterPro" id="IPR051229">
    <property type="entry name" value="ALYREF_mRNA_export"/>
</dbReference>
<gene>
    <name evidence="5" type="ORF">DH2020_025978</name>
</gene>
<dbReference type="InterPro" id="IPR025715">
    <property type="entry name" value="FoP_C"/>
</dbReference>
<reference evidence="5 6" key="1">
    <citation type="journal article" date="2021" name="Comput. Struct. Biotechnol. J.">
        <title>De novo genome assembly of the potent medicinal plant Rehmannia glutinosa using nanopore technology.</title>
        <authorList>
            <person name="Ma L."/>
            <person name="Dong C."/>
            <person name="Song C."/>
            <person name="Wang X."/>
            <person name="Zheng X."/>
            <person name="Niu Y."/>
            <person name="Chen S."/>
            <person name="Feng W."/>
        </authorList>
    </citation>
    <scope>NUCLEOTIDE SEQUENCE [LARGE SCALE GENOMIC DNA]</scope>
    <source>
        <strain evidence="5">DH-2019</strain>
    </source>
</reference>
<feature type="region of interest" description="Disordered" evidence="3">
    <location>
        <begin position="153"/>
        <end position="180"/>
    </location>
</feature>
<keyword evidence="1 2" id="KW-0694">RNA-binding</keyword>
<feature type="compositionally biased region" description="Basic and acidic residues" evidence="3">
    <location>
        <begin position="170"/>
        <end position="180"/>
    </location>
</feature>
<proteinExistence type="predicted"/>
<dbReference type="SMART" id="SM00360">
    <property type="entry name" value="RRM"/>
    <property type="match status" value="1"/>
</dbReference>
<accession>A0ABR0VY69</accession>
<dbReference type="EMBL" id="JABTTQ020000345">
    <property type="protein sequence ID" value="KAK6140282.1"/>
    <property type="molecule type" value="Genomic_DNA"/>
</dbReference>
<name>A0ABR0VY69_REHGL</name>
<feature type="region of interest" description="Disordered" evidence="3">
    <location>
        <begin position="1"/>
        <end position="22"/>
    </location>
</feature>
<dbReference type="CDD" id="cd12680">
    <property type="entry name" value="RRM_THOC4"/>
    <property type="match status" value="1"/>
</dbReference>
<dbReference type="PROSITE" id="PS50102">
    <property type="entry name" value="RRM"/>
    <property type="match status" value="1"/>
</dbReference>
<evidence type="ECO:0000256" key="3">
    <source>
        <dbReference type="SAM" id="MobiDB-lite"/>
    </source>
</evidence>
<comment type="caution">
    <text evidence="5">The sequence shown here is derived from an EMBL/GenBank/DDBJ whole genome shotgun (WGS) entry which is preliminary data.</text>
</comment>
<dbReference type="PANTHER" id="PTHR19965:SF35">
    <property type="entry name" value="RNA ANNEALING PROTEIN YRA1"/>
    <property type="match status" value="1"/>
</dbReference>
<protein>
    <recommendedName>
        <fullName evidence="4">RRM domain-containing protein</fullName>
    </recommendedName>
</protein>
<keyword evidence="6" id="KW-1185">Reference proteome</keyword>
<dbReference type="InterPro" id="IPR000504">
    <property type="entry name" value="RRM_dom"/>
</dbReference>
<dbReference type="SMART" id="SM01218">
    <property type="entry name" value="FoP_duplication"/>
    <property type="match status" value="1"/>
</dbReference>
<dbReference type="InterPro" id="IPR035979">
    <property type="entry name" value="RBD_domain_sf"/>
</dbReference>
<evidence type="ECO:0000259" key="4">
    <source>
        <dbReference type="PROSITE" id="PS50102"/>
    </source>
</evidence>
<dbReference type="SUPFAM" id="SSF54928">
    <property type="entry name" value="RNA-binding domain, RBD"/>
    <property type="match status" value="1"/>
</dbReference>
<feature type="compositionally biased region" description="Polar residues" evidence="3">
    <location>
        <begin position="13"/>
        <end position="22"/>
    </location>
</feature>
<dbReference type="InterPro" id="IPR012677">
    <property type="entry name" value="Nucleotide-bd_a/b_plait_sf"/>
</dbReference>
<dbReference type="Gene3D" id="3.30.70.330">
    <property type="match status" value="1"/>
</dbReference>
<evidence type="ECO:0000256" key="1">
    <source>
        <dbReference type="ARBA" id="ARBA00022884"/>
    </source>
</evidence>
<evidence type="ECO:0000313" key="5">
    <source>
        <dbReference type="EMBL" id="KAK6140282.1"/>
    </source>
</evidence>
<organism evidence="5 6">
    <name type="scientific">Rehmannia glutinosa</name>
    <name type="common">Chinese foxglove</name>
    <dbReference type="NCBI Taxonomy" id="99300"/>
    <lineage>
        <taxon>Eukaryota</taxon>
        <taxon>Viridiplantae</taxon>
        <taxon>Streptophyta</taxon>
        <taxon>Embryophyta</taxon>
        <taxon>Tracheophyta</taxon>
        <taxon>Spermatophyta</taxon>
        <taxon>Magnoliopsida</taxon>
        <taxon>eudicotyledons</taxon>
        <taxon>Gunneridae</taxon>
        <taxon>Pentapetalae</taxon>
        <taxon>asterids</taxon>
        <taxon>lamiids</taxon>
        <taxon>Lamiales</taxon>
        <taxon>Orobanchaceae</taxon>
        <taxon>Rehmannieae</taxon>
        <taxon>Rehmannia</taxon>
    </lineage>
</organism>